<protein>
    <submittedName>
        <fullName evidence="6">Pca operon transcription factor PcaQ</fullName>
    </submittedName>
</protein>
<dbReference type="Pfam" id="PF00126">
    <property type="entry name" value="HTH_1"/>
    <property type="match status" value="1"/>
</dbReference>
<reference evidence="6" key="1">
    <citation type="journal article" date="2014" name="Int. J. Syst. Evol. Microbiol.">
        <title>Complete genome sequence of Corynebacterium casei LMG S-19264T (=DSM 44701T), isolated from a smear-ripened cheese.</title>
        <authorList>
            <consortium name="US DOE Joint Genome Institute (JGI-PGF)"/>
            <person name="Walter F."/>
            <person name="Albersmeier A."/>
            <person name="Kalinowski J."/>
            <person name="Ruckert C."/>
        </authorList>
    </citation>
    <scope>NUCLEOTIDE SEQUENCE</scope>
    <source>
        <strain evidence="6">CGMCC 1.10998</strain>
    </source>
</reference>
<dbReference type="SUPFAM" id="SSF53850">
    <property type="entry name" value="Periplasmic binding protein-like II"/>
    <property type="match status" value="1"/>
</dbReference>
<dbReference type="GO" id="GO:0019619">
    <property type="term" value="P:3,4-dihydroxybenzoate catabolic process"/>
    <property type="evidence" value="ECO:0007669"/>
    <property type="project" value="InterPro"/>
</dbReference>
<dbReference type="Gene3D" id="3.40.190.10">
    <property type="entry name" value="Periplasmic binding protein-like II"/>
    <property type="match status" value="2"/>
</dbReference>
<dbReference type="GO" id="GO:0003677">
    <property type="term" value="F:DNA binding"/>
    <property type="evidence" value="ECO:0007669"/>
    <property type="project" value="UniProtKB-KW"/>
</dbReference>
<evidence type="ECO:0000313" key="6">
    <source>
        <dbReference type="EMBL" id="GGC86994.1"/>
    </source>
</evidence>
<dbReference type="InterPro" id="IPR000847">
    <property type="entry name" value="LysR_HTH_N"/>
</dbReference>
<evidence type="ECO:0000313" key="7">
    <source>
        <dbReference type="Proteomes" id="UP000637423"/>
    </source>
</evidence>
<dbReference type="InterPro" id="IPR036390">
    <property type="entry name" value="WH_DNA-bd_sf"/>
</dbReference>
<dbReference type="GO" id="GO:0003700">
    <property type="term" value="F:DNA-binding transcription factor activity"/>
    <property type="evidence" value="ECO:0007669"/>
    <property type="project" value="InterPro"/>
</dbReference>
<keyword evidence="7" id="KW-1185">Reference proteome</keyword>
<dbReference type="NCBIfam" id="TIGR02424">
    <property type="entry name" value="TF_pcaQ"/>
    <property type="match status" value="1"/>
</dbReference>
<accession>A0A916UU52</accession>
<dbReference type="InterPro" id="IPR036388">
    <property type="entry name" value="WH-like_DNA-bd_sf"/>
</dbReference>
<evidence type="ECO:0000256" key="2">
    <source>
        <dbReference type="ARBA" id="ARBA00023015"/>
    </source>
</evidence>
<dbReference type="PANTHER" id="PTHR30419:SF8">
    <property type="entry name" value="NITROGEN ASSIMILATION TRANSCRIPTIONAL ACTIVATOR-RELATED"/>
    <property type="match status" value="1"/>
</dbReference>
<dbReference type="EMBL" id="BMED01000004">
    <property type="protein sequence ID" value="GGC86994.1"/>
    <property type="molecule type" value="Genomic_DNA"/>
</dbReference>
<evidence type="ECO:0000256" key="3">
    <source>
        <dbReference type="ARBA" id="ARBA00023125"/>
    </source>
</evidence>
<dbReference type="PANTHER" id="PTHR30419">
    <property type="entry name" value="HTH-TYPE TRANSCRIPTIONAL REGULATOR YBHD"/>
    <property type="match status" value="1"/>
</dbReference>
<dbReference type="Pfam" id="PF03466">
    <property type="entry name" value="LysR_substrate"/>
    <property type="match status" value="1"/>
</dbReference>
<keyword evidence="4" id="KW-0804">Transcription</keyword>
<dbReference type="Gene3D" id="1.10.10.10">
    <property type="entry name" value="Winged helix-like DNA-binding domain superfamily/Winged helix DNA-binding domain"/>
    <property type="match status" value="1"/>
</dbReference>
<feature type="domain" description="HTH lysR-type" evidence="5">
    <location>
        <begin position="5"/>
        <end position="62"/>
    </location>
</feature>
<name>A0A916UU52_9BURK</name>
<proteinExistence type="inferred from homology"/>
<dbReference type="Proteomes" id="UP000637423">
    <property type="component" value="Unassembled WGS sequence"/>
</dbReference>
<reference evidence="6" key="2">
    <citation type="submission" date="2020-09" db="EMBL/GenBank/DDBJ databases">
        <authorList>
            <person name="Sun Q."/>
            <person name="Zhou Y."/>
        </authorList>
    </citation>
    <scope>NUCLEOTIDE SEQUENCE</scope>
    <source>
        <strain evidence="6">CGMCC 1.10998</strain>
    </source>
</reference>
<evidence type="ECO:0000256" key="4">
    <source>
        <dbReference type="ARBA" id="ARBA00023163"/>
    </source>
</evidence>
<dbReference type="PROSITE" id="PS50931">
    <property type="entry name" value="HTH_LYSR"/>
    <property type="match status" value="1"/>
</dbReference>
<evidence type="ECO:0000259" key="5">
    <source>
        <dbReference type="PROSITE" id="PS50931"/>
    </source>
</evidence>
<comment type="caution">
    <text evidence="6">The sequence shown here is derived from an EMBL/GenBank/DDBJ whole genome shotgun (WGS) entry which is preliminary data.</text>
</comment>
<dbReference type="InterPro" id="IPR050950">
    <property type="entry name" value="HTH-type_LysR_regulators"/>
</dbReference>
<dbReference type="SUPFAM" id="SSF46785">
    <property type="entry name" value="Winged helix' DNA-binding domain"/>
    <property type="match status" value="1"/>
</dbReference>
<dbReference type="InterPro" id="IPR005119">
    <property type="entry name" value="LysR_subst-bd"/>
</dbReference>
<comment type="similarity">
    <text evidence="1">Belongs to the LysR transcriptional regulatory family.</text>
</comment>
<sequence>MDGRIKLRHLQCFLAVMQHRSLQKAADAMSITQPAVSKTIAEMEEIMGARLFERGRNGAKPTDKAELFWRYAGATVSTLRQGMELLSGGDRADGGTIRLGVLPTVAPSLIPQALQLFQQQWKNVVVRITSGLNMQLMQQLKAQELDLVIGRLSEPDSMVGLTFEHLFADQLSVAVRAGHPLLSLPTLSVEHIMAYSLLLPPLSTVIRNAADSFLTAHGVGNPAAYIEVLSVSLGRELVLRNDAVWFVPTSAVRLDLENGVLRSLPFPMAGSEQMVGLALSNAVLPSPVTEAMIHAIREVAARQHPG</sequence>
<dbReference type="PRINTS" id="PR00039">
    <property type="entry name" value="HTHLYSR"/>
</dbReference>
<dbReference type="GO" id="GO:0045893">
    <property type="term" value="P:positive regulation of DNA-templated transcription"/>
    <property type="evidence" value="ECO:0007669"/>
    <property type="project" value="InterPro"/>
</dbReference>
<dbReference type="GO" id="GO:0005829">
    <property type="term" value="C:cytosol"/>
    <property type="evidence" value="ECO:0007669"/>
    <property type="project" value="TreeGrafter"/>
</dbReference>
<keyword evidence="3" id="KW-0238">DNA-binding</keyword>
<dbReference type="InterPro" id="IPR012787">
    <property type="entry name" value="TF_PcaQ"/>
</dbReference>
<dbReference type="AlphaFoldDB" id="A0A916UU52"/>
<gene>
    <name evidence="6" type="ORF">GCM10011396_37860</name>
</gene>
<evidence type="ECO:0000256" key="1">
    <source>
        <dbReference type="ARBA" id="ARBA00009437"/>
    </source>
</evidence>
<keyword evidence="2" id="KW-0805">Transcription regulation</keyword>
<dbReference type="RefSeq" id="WP_188567692.1">
    <property type="nucleotide sequence ID" value="NZ_BMED01000004.1"/>
</dbReference>
<organism evidence="6 7">
    <name type="scientific">Undibacterium terreum</name>
    <dbReference type="NCBI Taxonomy" id="1224302"/>
    <lineage>
        <taxon>Bacteria</taxon>
        <taxon>Pseudomonadati</taxon>
        <taxon>Pseudomonadota</taxon>
        <taxon>Betaproteobacteria</taxon>
        <taxon>Burkholderiales</taxon>
        <taxon>Oxalobacteraceae</taxon>
        <taxon>Undibacterium</taxon>
    </lineage>
</organism>